<dbReference type="Pfam" id="PF00347">
    <property type="entry name" value="Ribosomal_L6"/>
    <property type="match status" value="1"/>
</dbReference>
<accession>A0A1B9GR95</accession>
<reference evidence="5 6" key="1">
    <citation type="submission" date="2013-07" db="EMBL/GenBank/DDBJ databases">
        <title>The Genome Sequence of Cryptococcus heveanensis BCC8398.</title>
        <authorList>
            <consortium name="The Broad Institute Genome Sequencing Platform"/>
            <person name="Cuomo C."/>
            <person name="Litvintseva A."/>
            <person name="Chen Y."/>
            <person name="Heitman J."/>
            <person name="Sun S."/>
            <person name="Springer D."/>
            <person name="Dromer F."/>
            <person name="Young S.K."/>
            <person name="Zeng Q."/>
            <person name="Gargeya S."/>
            <person name="Fitzgerald M."/>
            <person name="Abouelleil A."/>
            <person name="Alvarado L."/>
            <person name="Berlin A.M."/>
            <person name="Chapman S.B."/>
            <person name="Dewar J."/>
            <person name="Goldberg J."/>
            <person name="Griggs A."/>
            <person name="Gujja S."/>
            <person name="Hansen M."/>
            <person name="Howarth C."/>
            <person name="Imamovic A."/>
            <person name="Larimer J."/>
            <person name="McCowan C."/>
            <person name="Murphy C."/>
            <person name="Pearson M."/>
            <person name="Priest M."/>
            <person name="Roberts A."/>
            <person name="Saif S."/>
            <person name="Shea T."/>
            <person name="Sykes S."/>
            <person name="Wortman J."/>
            <person name="Nusbaum C."/>
            <person name="Birren B."/>
        </authorList>
    </citation>
    <scope>NUCLEOTIDE SEQUENCE [LARGE SCALE GENOMIC DNA]</scope>
    <source>
        <strain evidence="5 6">BCC8398</strain>
    </source>
</reference>
<keyword evidence="2 5" id="KW-0689">Ribosomal protein</keyword>
<sequence>MSTIRTAAPRLSARQFSSSAACQSHIGKVPVPIPASVTLTLPPSSIPPHLAPSSSQAQRTFSVKGPLGSASLPIPPAVILGAPTPQNPVVSISVHDPHVKAQRSLWGLTRTLINNAVTGVSTGFNLEVRLVGVGYRAAIEPIPQVFLDLAKQQQKLASSSSTKSSTTQSQELPKERLNIKLGFAHPVLIDIPPEIKVTVPAPTKILLSGSDKQRLGQFAATIRQWRRPEPYRGKGIFVGDETIKLKEIKKK</sequence>
<dbReference type="InterPro" id="IPR036789">
    <property type="entry name" value="Ribosomal_uL6-like_a/b-dom_sf"/>
</dbReference>
<dbReference type="EMBL" id="KI669504">
    <property type="protein sequence ID" value="OCF33546.1"/>
    <property type="molecule type" value="Genomic_DNA"/>
</dbReference>
<dbReference type="FunFam" id="3.90.930.12:FF:000011">
    <property type="entry name" value="Unplaced genomic scaffold supercont1.199, whole genome shotgun sequence"/>
    <property type="match status" value="1"/>
</dbReference>
<dbReference type="SUPFAM" id="SSF56053">
    <property type="entry name" value="Ribosomal protein L6"/>
    <property type="match status" value="2"/>
</dbReference>
<feature type="domain" description="Large ribosomal subunit protein uL6 alpha-beta" evidence="4">
    <location>
        <begin position="176"/>
        <end position="236"/>
    </location>
</feature>
<protein>
    <submittedName>
        <fullName evidence="5">50S small subunit ribosomal protein L6</fullName>
    </submittedName>
</protein>
<proteinExistence type="inferred from homology"/>
<reference evidence="6" key="2">
    <citation type="submission" date="2013-12" db="EMBL/GenBank/DDBJ databases">
        <title>Evolution of pathogenesis and genome organization in the Tremellales.</title>
        <authorList>
            <person name="Cuomo C."/>
            <person name="Litvintseva A."/>
            <person name="Heitman J."/>
            <person name="Chen Y."/>
            <person name="Sun S."/>
            <person name="Springer D."/>
            <person name="Dromer F."/>
            <person name="Young S."/>
            <person name="Zeng Q."/>
            <person name="Chapman S."/>
            <person name="Gujja S."/>
            <person name="Saif S."/>
            <person name="Birren B."/>
        </authorList>
    </citation>
    <scope>NUCLEOTIDE SEQUENCE [LARGE SCALE GENOMIC DNA]</scope>
    <source>
        <strain evidence="6">BCC8398</strain>
    </source>
</reference>
<dbReference type="PANTHER" id="PTHR11655">
    <property type="entry name" value="60S/50S RIBOSOMAL PROTEIN L6/L9"/>
    <property type="match status" value="1"/>
</dbReference>
<dbReference type="OrthoDB" id="540873at2759"/>
<dbReference type="GO" id="GO:0019843">
    <property type="term" value="F:rRNA binding"/>
    <property type="evidence" value="ECO:0007669"/>
    <property type="project" value="InterPro"/>
</dbReference>
<evidence type="ECO:0000256" key="1">
    <source>
        <dbReference type="ARBA" id="ARBA00009356"/>
    </source>
</evidence>
<organism evidence="5 6">
    <name type="scientific">Kwoniella heveanensis BCC8398</name>
    <dbReference type="NCBI Taxonomy" id="1296120"/>
    <lineage>
        <taxon>Eukaryota</taxon>
        <taxon>Fungi</taxon>
        <taxon>Dikarya</taxon>
        <taxon>Basidiomycota</taxon>
        <taxon>Agaricomycotina</taxon>
        <taxon>Tremellomycetes</taxon>
        <taxon>Tremellales</taxon>
        <taxon>Cryptococcaceae</taxon>
        <taxon>Kwoniella</taxon>
    </lineage>
</organism>
<gene>
    <name evidence="5" type="ORF">I316_04618</name>
</gene>
<dbReference type="GO" id="GO:0006412">
    <property type="term" value="P:translation"/>
    <property type="evidence" value="ECO:0007669"/>
    <property type="project" value="InterPro"/>
</dbReference>
<dbReference type="Gene3D" id="3.90.930.12">
    <property type="entry name" value="Ribosomal protein L6, alpha-beta domain"/>
    <property type="match status" value="2"/>
</dbReference>
<evidence type="ECO:0000256" key="2">
    <source>
        <dbReference type="ARBA" id="ARBA00022980"/>
    </source>
</evidence>
<dbReference type="STRING" id="1296120.A0A1B9GR95"/>
<evidence type="ECO:0000313" key="5">
    <source>
        <dbReference type="EMBL" id="OCF33546.1"/>
    </source>
</evidence>
<dbReference type="GO" id="GO:0005762">
    <property type="term" value="C:mitochondrial large ribosomal subunit"/>
    <property type="evidence" value="ECO:0007669"/>
    <property type="project" value="TreeGrafter"/>
</dbReference>
<name>A0A1B9GR95_9TREE</name>
<dbReference type="GO" id="GO:0003735">
    <property type="term" value="F:structural constituent of ribosome"/>
    <property type="evidence" value="ECO:0007669"/>
    <property type="project" value="InterPro"/>
</dbReference>
<dbReference type="Proteomes" id="UP000092666">
    <property type="component" value="Unassembled WGS sequence"/>
</dbReference>
<keyword evidence="6" id="KW-1185">Reference proteome</keyword>
<dbReference type="PANTHER" id="PTHR11655:SF14">
    <property type="entry name" value="LARGE RIBOSOMAL SUBUNIT PROTEIN UL6M"/>
    <property type="match status" value="1"/>
</dbReference>
<dbReference type="InterPro" id="IPR020040">
    <property type="entry name" value="Ribosomal_uL6_a/b-dom"/>
</dbReference>
<evidence type="ECO:0000259" key="4">
    <source>
        <dbReference type="Pfam" id="PF00347"/>
    </source>
</evidence>
<dbReference type="InterPro" id="IPR000702">
    <property type="entry name" value="Ribosomal_uL6-like"/>
</dbReference>
<evidence type="ECO:0000256" key="3">
    <source>
        <dbReference type="ARBA" id="ARBA00023274"/>
    </source>
</evidence>
<keyword evidence="3" id="KW-0687">Ribonucleoprotein</keyword>
<dbReference type="AlphaFoldDB" id="A0A1B9GR95"/>
<comment type="similarity">
    <text evidence="1">Belongs to the universal ribosomal protein uL6 family.</text>
</comment>
<evidence type="ECO:0000313" key="6">
    <source>
        <dbReference type="Proteomes" id="UP000092666"/>
    </source>
</evidence>